<evidence type="ECO:0000256" key="4">
    <source>
        <dbReference type="ARBA" id="ARBA00022692"/>
    </source>
</evidence>
<evidence type="ECO:0000256" key="1">
    <source>
        <dbReference type="ARBA" id="ARBA00004651"/>
    </source>
</evidence>
<evidence type="ECO:0000313" key="11">
    <source>
        <dbReference type="Proteomes" id="UP000533017"/>
    </source>
</evidence>
<comment type="similarity">
    <text evidence="7">Belongs to the binding-protein-dependent transport system permease family.</text>
</comment>
<comment type="caution">
    <text evidence="10">The sequence shown here is derived from an EMBL/GenBank/DDBJ whole genome shotgun (WGS) entry which is preliminary data.</text>
</comment>
<dbReference type="EMBL" id="JACBZA010000001">
    <property type="protein sequence ID" value="NYH83964.1"/>
    <property type="molecule type" value="Genomic_DNA"/>
</dbReference>
<keyword evidence="5 7" id="KW-1133">Transmembrane helix</keyword>
<dbReference type="PROSITE" id="PS50928">
    <property type="entry name" value="ABC_TM1"/>
    <property type="match status" value="1"/>
</dbReference>
<dbReference type="PANTHER" id="PTHR43376">
    <property type="entry name" value="OLIGOPEPTIDE TRANSPORT SYSTEM PERMEASE PROTEIN"/>
    <property type="match status" value="1"/>
</dbReference>
<evidence type="ECO:0000256" key="5">
    <source>
        <dbReference type="ARBA" id="ARBA00022989"/>
    </source>
</evidence>
<evidence type="ECO:0000313" key="10">
    <source>
        <dbReference type="EMBL" id="NYH83964.1"/>
    </source>
</evidence>
<feature type="transmembrane region" description="Helical" evidence="7">
    <location>
        <begin position="52"/>
        <end position="73"/>
    </location>
</feature>
<gene>
    <name evidence="10" type="ORF">FHR37_002815</name>
</gene>
<dbReference type="Proteomes" id="UP000533017">
    <property type="component" value="Unassembled WGS sequence"/>
</dbReference>
<dbReference type="Pfam" id="PF00528">
    <property type="entry name" value="BPD_transp_1"/>
    <property type="match status" value="1"/>
</dbReference>
<reference evidence="10 11" key="1">
    <citation type="submission" date="2020-07" db="EMBL/GenBank/DDBJ databases">
        <title>Sequencing the genomes of 1000 actinobacteria strains.</title>
        <authorList>
            <person name="Klenk H.-P."/>
        </authorList>
    </citation>
    <scope>NUCLEOTIDE SEQUENCE [LARGE SCALE GENOMIC DNA]</scope>
    <source>
        <strain evidence="10 11">DSM 45117</strain>
    </source>
</reference>
<dbReference type="CDD" id="cd06261">
    <property type="entry name" value="TM_PBP2"/>
    <property type="match status" value="1"/>
</dbReference>
<evidence type="ECO:0000259" key="9">
    <source>
        <dbReference type="PROSITE" id="PS50928"/>
    </source>
</evidence>
<comment type="subcellular location">
    <subcellularLocation>
        <location evidence="1 7">Cell membrane</location>
        <topology evidence="1 7">Multi-pass membrane protein</topology>
    </subcellularLocation>
</comment>
<sequence>MSMDPSLVAESPGAVPGGSGRTAGPGRGSTGGAGGSRSAAGRGFAKYVLAKLGGAAVSLLMVVFSAFFLFRVLGGDPVDALTRDVPTTPAERAALRERLGLDQPLSLQFVHYLQGVLTGDLGQSYQYQQPVTSLIGARLGATVLLTGTALVLAVSLGLWIGTRAGWRQGSTFDKVQVGVSLTLWSAPTFWFGMIVIMVFARYLGLFPINGMVSPYTPDAFWPQALDTLHHLVLPALTMTAVIYAQYVLVMRSSILDEKDADYLVTARAKGLRDDDVRRRHAVPNALLPTVTLVFLQLGGVVGGAILTETVFSWPGLGLLAYQALRIPDLPLLQGTFLFFSTAVILANTAADVVYRFLDPRVRHS</sequence>
<organism evidence="10 11">
    <name type="scientific">Actinopolymorpha cephalotaxi</name>
    <dbReference type="NCBI Taxonomy" id="504797"/>
    <lineage>
        <taxon>Bacteria</taxon>
        <taxon>Bacillati</taxon>
        <taxon>Actinomycetota</taxon>
        <taxon>Actinomycetes</taxon>
        <taxon>Propionibacteriales</taxon>
        <taxon>Actinopolymorphaceae</taxon>
        <taxon>Actinopolymorpha</taxon>
    </lineage>
</organism>
<proteinExistence type="inferred from homology"/>
<feature type="transmembrane region" description="Helical" evidence="7">
    <location>
        <begin position="181"/>
        <end position="208"/>
    </location>
</feature>
<dbReference type="PANTHER" id="PTHR43376:SF1">
    <property type="entry name" value="OLIGOPEPTIDE TRANSPORT SYSTEM PERMEASE PROTEIN"/>
    <property type="match status" value="1"/>
</dbReference>
<dbReference type="Pfam" id="PF19300">
    <property type="entry name" value="BPD_transp_1_N"/>
    <property type="match status" value="1"/>
</dbReference>
<dbReference type="InterPro" id="IPR045621">
    <property type="entry name" value="BPD_transp_1_N"/>
</dbReference>
<dbReference type="InterPro" id="IPR035906">
    <property type="entry name" value="MetI-like_sf"/>
</dbReference>
<keyword evidence="3" id="KW-1003">Cell membrane</keyword>
<feature type="compositionally biased region" description="Gly residues" evidence="8">
    <location>
        <begin position="15"/>
        <end position="35"/>
    </location>
</feature>
<keyword evidence="2 7" id="KW-0813">Transport</keyword>
<keyword evidence="4 7" id="KW-0812">Transmembrane</keyword>
<accession>A0ABX2S303</accession>
<evidence type="ECO:0000256" key="3">
    <source>
        <dbReference type="ARBA" id="ARBA00022475"/>
    </source>
</evidence>
<feature type="domain" description="ABC transmembrane type-1" evidence="9">
    <location>
        <begin position="139"/>
        <end position="354"/>
    </location>
</feature>
<feature type="transmembrane region" description="Helical" evidence="7">
    <location>
        <begin position="336"/>
        <end position="357"/>
    </location>
</feature>
<feature type="transmembrane region" description="Helical" evidence="7">
    <location>
        <begin position="285"/>
        <end position="306"/>
    </location>
</feature>
<protein>
    <submittedName>
        <fullName evidence="10">Peptide/nickel transport system permease protein</fullName>
    </submittedName>
</protein>
<name>A0ABX2S303_9ACTN</name>
<feature type="transmembrane region" description="Helical" evidence="7">
    <location>
        <begin position="228"/>
        <end position="249"/>
    </location>
</feature>
<feature type="region of interest" description="Disordered" evidence="8">
    <location>
        <begin position="1"/>
        <end position="39"/>
    </location>
</feature>
<feature type="transmembrane region" description="Helical" evidence="7">
    <location>
        <begin position="139"/>
        <end position="160"/>
    </location>
</feature>
<keyword evidence="6 7" id="KW-0472">Membrane</keyword>
<evidence type="ECO:0000256" key="2">
    <source>
        <dbReference type="ARBA" id="ARBA00022448"/>
    </source>
</evidence>
<dbReference type="InterPro" id="IPR000515">
    <property type="entry name" value="MetI-like"/>
</dbReference>
<keyword evidence="11" id="KW-1185">Reference proteome</keyword>
<evidence type="ECO:0000256" key="7">
    <source>
        <dbReference type="RuleBase" id="RU363032"/>
    </source>
</evidence>
<dbReference type="RefSeq" id="WP_175542507.1">
    <property type="nucleotide sequence ID" value="NZ_FOOI01000006.1"/>
</dbReference>
<dbReference type="SUPFAM" id="SSF161098">
    <property type="entry name" value="MetI-like"/>
    <property type="match status" value="1"/>
</dbReference>
<evidence type="ECO:0000256" key="6">
    <source>
        <dbReference type="ARBA" id="ARBA00023136"/>
    </source>
</evidence>
<evidence type="ECO:0000256" key="8">
    <source>
        <dbReference type="SAM" id="MobiDB-lite"/>
    </source>
</evidence>
<dbReference type="Gene3D" id="1.10.3720.10">
    <property type="entry name" value="MetI-like"/>
    <property type="match status" value="1"/>
</dbReference>